<dbReference type="GO" id="GO:0005739">
    <property type="term" value="C:mitochondrion"/>
    <property type="evidence" value="ECO:0007669"/>
    <property type="project" value="UniProtKB-SubCell"/>
</dbReference>
<proteinExistence type="inferred from homology"/>
<gene>
    <name evidence="10" type="primary">HSDL2</name>
    <name evidence="12" type="synonym">LOC105228652</name>
</gene>
<dbReference type="PANTHER" id="PTHR42808">
    <property type="entry name" value="HYDROXYSTEROID DEHYDROGENASE-LIKE PROTEIN 2"/>
    <property type="match status" value="1"/>
</dbReference>
<name>A0A034WTF7_BACDO</name>
<dbReference type="PRINTS" id="PR00081">
    <property type="entry name" value="GDHRDH"/>
</dbReference>
<evidence type="ECO:0000256" key="4">
    <source>
        <dbReference type="ARBA" id="ARBA00022857"/>
    </source>
</evidence>
<dbReference type="InterPro" id="IPR003033">
    <property type="entry name" value="SCP2_sterol-bd_dom"/>
</dbReference>
<evidence type="ECO:0000256" key="7">
    <source>
        <dbReference type="ARBA" id="ARBA00023140"/>
    </source>
</evidence>
<dbReference type="EMBL" id="GAKP01001477">
    <property type="protein sequence ID" value="JAC57475.1"/>
    <property type="molecule type" value="Transcribed_RNA"/>
</dbReference>
<evidence type="ECO:0000313" key="10">
    <source>
        <dbReference type="EMBL" id="JAC57475.1"/>
    </source>
</evidence>
<organism evidence="10">
    <name type="scientific">Bactrocera dorsalis</name>
    <name type="common">Oriental fruit fly</name>
    <name type="synonym">Dacus dorsalis</name>
    <dbReference type="NCBI Taxonomy" id="27457"/>
    <lineage>
        <taxon>Eukaryota</taxon>
        <taxon>Metazoa</taxon>
        <taxon>Ecdysozoa</taxon>
        <taxon>Arthropoda</taxon>
        <taxon>Hexapoda</taxon>
        <taxon>Insecta</taxon>
        <taxon>Pterygota</taxon>
        <taxon>Neoptera</taxon>
        <taxon>Endopterygota</taxon>
        <taxon>Diptera</taxon>
        <taxon>Brachycera</taxon>
        <taxon>Muscomorpha</taxon>
        <taxon>Tephritoidea</taxon>
        <taxon>Tephritidae</taxon>
        <taxon>Bactrocera</taxon>
        <taxon>Bactrocera</taxon>
    </lineage>
</organism>
<dbReference type="PANTHER" id="PTHR42808:SF3">
    <property type="entry name" value="HYDROXYSTEROID DEHYDROGENASE-LIKE PROTEIN 2"/>
    <property type="match status" value="1"/>
</dbReference>
<evidence type="ECO:0000256" key="3">
    <source>
        <dbReference type="ARBA" id="ARBA00006484"/>
    </source>
</evidence>
<dbReference type="FunFam" id="3.40.50.720:FF:000301">
    <property type="entry name" value="Hydroxysteroid dehydrogenase like 2"/>
    <property type="match status" value="1"/>
</dbReference>
<feature type="domain" description="SCP2" evidence="9">
    <location>
        <begin position="327"/>
        <end position="416"/>
    </location>
</feature>
<evidence type="ECO:0000256" key="6">
    <source>
        <dbReference type="ARBA" id="ARBA00023128"/>
    </source>
</evidence>
<dbReference type="NCBIfam" id="NF006133">
    <property type="entry name" value="PRK08278.1"/>
    <property type="match status" value="1"/>
</dbReference>
<evidence type="ECO:0000259" key="9">
    <source>
        <dbReference type="Pfam" id="PF02036"/>
    </source>
</evidence>
<protein>
    <recommendedName>
        <fullName evidence="8">Hydroxysteroid dehydrogenase-like protein 2</fullName>
    </recommendedName>
</protein>
<keyword evidence="4" id="KW-0521">NADP</keyword>
<dbReference type="KEGG" id="bdr:105228652"/>
<reference evidence="12" key="2">
    <citation type="submission" date="2025-04" db="UniProtKB">
        <authorList>
            <consortium name="RefSeq"/>
        </authorList>
    </citation>
    <scope>IDENTIFICATION</scope>
    <source>
        <strain evidence="12">Punador</strain>
    </source>
</reference>
<dbReference type="InterPro" id="IPR036291">
    <property type="entry name" value="NAD(P)-bd_dom_sf"/>
</dbReference>
<comment type="subcellular location">
    <subcellularLocation>
        <location evidence="1">Mitochondrion</location>
    </subcellularLocation>
    <subcellularLocation>
        <location evidence="2">Peroxisome</location>
    </subcellularLocation>
</comment>
<evidence type="ECO:0000313" key="11">
    <source>
        <dbReference type="Proteomes" id="UP001652620"/>
    </source>
</evidence>
<evidence type="ECO:0000256" key="8">
    <source>
        <dbReference type="ARBA" id="ARBA00040243"/>
    </source>
</evidence>
<evidence type="ECO:0000256" key="1">
    <source>
        <dbReference type="ARBA" id="ARBA00004173"/>
    </source>
</evidence>
<dbReference type="OMA" id="ANCADER"/>
<evidence type="ECO:0000313" key="12">
    <source>
        <dbReference type="RefSeq" id="XP_029407121.1"/>
    </source>
</evidence>
<dbReference type="OrthoDB" id="3592703at2759"/>
<keyword evidence="7" id="KW-0576">Peroxisome</keyword>
<comment type="similarity">
    <text evidence="3">Belongs to the short-chain dehydrogenases/reductases (SDR) family.</text>
</comment>
<reference evidence="10" key="1">
    <citation type="journal article" date="2014" name="BMC Genomics">
        <title>Characterizing the developmental transcriptome of the oriental fruit fly, Bactrocera dorsalis (Diptera: Tephritidae) through comparative genomic analysis with Drosophila melanogaster utilizing modENCODE datasets.</title>
        <authorList>
            <person name="Geib S.M."/>
            <person name="Calla B."/>
            <person name="Hall B."/>
            <person name="Hou S."/>
            <person name="Manoukis N.C."/>
        </authorList>
    </citation>
    <scope>NUCLEOTIDE SEQUENCE</scope>
    <source>
        <strain evidence="10">Punador</strain>
    </source>
</reference>
<dbReference type="InterPro" id="IPR051935">
    <property type="entry name" value="HSDL2"/>
</dbReference>
<dbReference type="GO" id="GO:0005777">
    <property type="term" value="C:peroxisome"/>
    <property type="evidence" value="ECO:0007669"/>
    <property type="project" value="UniProtKB-SubCell"/>
</dbReference>
<keyword evidence="5" id="KW-0560">Oxidoreductase</keyword>
<dbReference type="RefSeq" id="XP_029407121.1">
    <property type="nucleotide sequence ID" value="XM_029551261.1"/>
</dbReference>
<dbReference type="Gene3D" id="3.30.1050.10">
    <property type="entry name" value="SCP2 sterol-binding domain"/>
    <property type="match status" value="1"/>
</dbReference>
<dbReference type="InterPro" id="IPR036527">
    <property type="entry name" value="SCP2_sterol-bd_dom_sf"/>
</dbReference>
<keyword evidence="6" id="KW-0496">Mitochondrion</keyword>
<accession>A0A034WTF7</accession>
<evidence type="ECO:0000256" key="5">
    <source>
        <dbReference type="ARBA" id="ARBA00023002"/>
    </source>
</evidence>
<sequence>MINTGKLAGRTLFITGASRGIGKAIAIKAARDGANIVIAARTTEENPKLPGTIYTAAYEVEKAGGRALPCAVDIRDEHQVRAAVHDAVSRFGGIDIVVNNASAISFSTTAATKINHFDIMHQTNTRGAFIVSQECMPFLIRSEYSHILNIAPPLNLDPKWLSAHLGYTIAKYGMSMCVLGMAYELNAMSVAVNALWPRTSICTERIKALMGPEFLKRTRKVDIMADAAYAVLTREPKEFTGRFLVDDEVLTEAGIKDLDQYANDPTVADELMYESFVDIPKEKIVPFINRDIPAWKSILKERKPKVNTQKEEKKISGLFEKIGPLLSKELVQKTLAIYQFHIVGNEGGVWYIDLKNGAGSCGKGVPEEEADATFAITSENFVEVFSGKMKPSTALLMGEMKISGDLSKALKLEKLTKTLRSKMKID</sequence>
<dbReference type="InterPro" id="IPR002347">
    <property type="entry name" value="SDR_fam"/>
</dbReference>
<keyword evidence="11" id="KW-1185">Reference proteome</keyword>
<dbReference type="AlphaFoldDB" id="A0A034WTF7"/>
<dbReference type="Proteomes" id="UP001652620">
    <property type="component" value="Chromosome 3"/>
</dbReference>
<dbReference type="SUPFAM" id="SSF55718">
    <property type="entry name" value="SCP-like"/>
    <property type="match status" value="1"/>
</dbReference>
<dbReference type="Gene3D" id="3.40.50.720">
    <property type="entry name" value="NAD(P)-binding Rossmann-like Domain"/>
    <property type="match status" value="1"/>
</dbReference>
<dbReference type="GO" id="GO:0016491">
    <property type="term" value="F:oxidoreductase activity"/>
    <property type="evidence" value="ECO:0007669"/>
    <property type="project" value="UniProtKB-KW"/>
</dbReference>
<dbReference type="Pfam" id="PF00106">
    <property type="entry name" value="adh_short"/>
    <property type="match status" value="1"/>
</dbReference>
<evidence type="ECO:0000256" key="2">
    <source>
        <dbReference type="ARBA" id="ARBA00004275"/>
    </source>
</evidence>
<dbReference type="Pfam" id="PF02036">
    <property type="entry name" value="SCP2"/>
    <property type="match status" value="1"/>
</dbReference>
<dbReference type="SUPFAM" id="SSF51735">
    <property type="entry name" value="NAD(P)-binding Rossmann-fold domains"/>
    <property type="match status" value="1"/>
</dbReference>